<dbReference type="PANTHER" id="PTHR37784">
    <property type="entry name" value="PROTEIN MSN1"/>
    <property type="match status" value="1"/>
</dbReference>
<dbReference type="GO" id="GO:0060963">
    <property type="term" value="P:positive regulation of ribosomal protein gene transcription by RNA polymerase II"/>
    <property type="evidence" value="ECO:0007669"/>
    <property type="project" value="TreeGrafter"/>
</dbReference>
<evidence type="ECO:0000256" key="1">
    <source>
        <dbReference type="SAM" id="MobiDB-lite"/>
    </source>
</evidence>
<dbReference type="EMBL" id="KV454016">
    <property type="protein sequence ID" value="ODV94163.1"/>
    <property type="molecule type" value="Genomic_DNA"/>
</dbReference>
<feature type="region of interest" description="Disordered" evidence="1">
    <location>
        <begin position="1"/>
        <end position="60"/>
    </location>
</feature>
<feature type="compositionally biased region" description="Low complexity" evidence="1">
    <location>
        <begin position="15"/>
        <end position="35"/>
    </location>
</feature>
<keyword evidence="4" id="KW-1185">Reference proteome</keyword>
<proteinExistence type="predicted"/>
<dbReference type="PANTHER" id="PTHR37784:SF2">
    <property type="entry name" value="HIGH-OSMOLARITY-INDUCED TRANSCRIPTION PROTEIN 1"/>
    <property type="match status" value="1"/>
</dbReference>
<dbReference type="AlphaFoldDB" id="A0A1E4TQZ3"/>
<evidence type="ECO:0000313" key="4">
    <source>
        <dbReference type="Proteomes" id="UP000094236"/>
    </source>
</evidence>
<feature type="domain" description="Transcription activator GCR1-like" evidence="2">
    <location>
        <begin position="78"/>
        <end position="135"/>
    </location>
</feature>
<organism evidence="3 4">
    <name type="scientific">Pachysolen tannophilus NRRL Y-2460</name>
    <dbReference type="NCBI Taxonomy" id="669874"/>
    <lineage>
        <taxon>Eukaryota</taxon>
        <taxon>Fungi</taxon>
        <taxon>Dikarya</taxon>
        <taxon>Ascomycota</taxon>
        <taxon>Saccharomycotina</taxon>
        <taxon>Pichiomycetes</taxon>
        <taxon>Pachysolenaceae</taxon>
        <taxon>Pachysolen</taxon>
    </lineage>
</organism>
<dbReference type="OrthoDB" id="428577at2759"/>
<dbReference type="GO" id="GO:0000978">
    <property type="term" value="F:RNA polymerase II cis-regulatory region sequence-specific DNA binding"/>
    <property type="evidence" value="ECO:0007669"/>
    <property type="project" value="TreeGrafter"/>
</dbReference>
<dbReference type="Pfam" id="PF12550">
    <property type="entry name" value="GCR1_C"/>
    <property type="match status" value="1"/>
</dbReference>
<accession>A0A1E4TQZ3</accession>
<feature type="compositionally biased region" description="Polar residues" evidence="1">
    <location>
        <begin position="1"/>
        <end position="14"/>
    </location>
</feature>
<name>A0A1E4TQZ3_PACTA</name>
<dbReference type="Proteomes" id="UP000094236">
    <property type="component" value="Unassembled WGS sequence"/>
</dbReference>
<dbReference type="GO" id="GO:0000981">
    <property type="term" value="F:DNA-binding transcription factor activity, RNA polymerase II-specific"/>
    <property type="evidence" value="ECO:0007669"/>
    <property type="project" value="TreeGrafter"/>
</dbReference>
<gene>
    <name evidence="3" type="ORF">PACTADRAFT_51047</name>
</gene>
<protein>
    <recommendedName>
        <fullName evidence="2">Transcription activator GCR1-like domain-containing protein</fullName>
    </recommendedName>
</protein>
<dbReference type="InterPro" id="IPR022210">
    <property type="entry name" value="TF_GCR1-like"/>
</dbReference>
<evidence type="ECO:0000313" key="3">
    <source>
        <dbReference type="EMBL" id="ODV94163.1"/>
    </source>
</evidence>
<reference evidence="4" key="1">
    <citation type="submission" date="2016-05" db="EMBL/GenBank/DDBJ databases">
        <title>Comparative genomics of biotechnologically important yeasts.</title>
        <authorList>
            <consortium name="DOE Joint Genome Institute"/>
            <person name="Riley R."/>
            <person name="Haridas S."/>
            <person name="Wolfe K.H."/>
            <person name="Lopes M.R."/>
            <person name="Hittinger C.T."/>
            <person name="Goker M."/>
            <person name="Salamov A."/>
            <person name="Wisecaver J."/>
            <person name="Long T.M."/>
            <person name="Aerts A.L."/>
            <person name="Barry K."/>
            <person name="Choi C."/>
            <person name="Clum A."/>
            <person name="Coughlan A.Y."/>
            <person name="Deshpande S."/>
            <person name="Douglass A.P."/>
            <person name="Hanson S.J."/>
            <person name="Klenk H.-P."/>
            <person name="Labutti K."/>
            <person name="Lapidus A."/>
            <person name="Lindquist E."/>
            <person name="Lipzen A."/>
            <person name="Meier-Kolthoff J.P."/>
            <person name="Ohm R.A."/>
            <person name="Otillar R.P."/>
            <person name="Pangilinan J."/>
            <person name="Peng Y."/>
            <person name="Rokas A."/>
            <person name="Rosa C.A."/>
            <person name="Scheuner C."/>
            <person name="Sibirny A.A."/>
            <person name="Slot J.C."/>
            <person name="Stielow J.B."/>
            <person name="Sun H."/>
            <person name="Kurtzman C.P."/>
            <person name="Blackwell M."/>
            <person name="Grigoriev I.V."/>
            <person name="Jeffries T.W."/>
        </authorList>
    </citation>
    <scope>NUCLEOTIDE SEQUENCE [LARGE SCALE GENOMIC DNA]</scope>
    <source>
        <strain evidence="4">NRRL Y-2460</strain>
    </source>
</reference>
<sequence>MVQQLSNPPSSNKPHQQQQQQQQAQQHQQVQQQHHLMQRARRQSSEPTSTEDEPVLKKKKNYKDQEPLYILSQPSKISIAEAWAEYEVGLNGQPSVRQLEQKYKTRWRGGANHTISKQYTNRLNFYKFLEKLEDKELGLKFLEHYCAGNGNKNFRWLQFNMPSEEEFKEYCYSNGR</sequence>
<evidence type="ECO:0000259" key="2">
    <source>
        <dbReference type="Pfam" id="PF12550"/>
    </source>
</evidence>
<dbReference type="InterPro" id="IPR052146">
    <property type="entry name" value="HOT1"/>
</dbReference>